<accession>A0A494TJQ2</accession>
<gene>
    <name evidence="2" type="ORF">D3Y57_04940</name>
</gene>
<name>A0A494TJQ2_SPHPE</name>
<keyword evidence="1" id="KW-0812">Transmembrane</keyword>
<protein>
    <submittedName>
        <fullName evidence="2">DUF1003 domain-containing protein</fullName>
    </submittedName>
</protein>
<keyword evidence="1" id="KW-0472">Membrane</keyword>
<feature type="transmembrane region" description="Helical" evidence="1">
    <location>
        <begin position="64"/>
        <end position="84"/>
    </location>
</feature>
<feature type="transmembrane region" description="Helical" evidence="1">
    <location>
        <begin position="90"/>
        <end position="112"/>
    </location>
</feature>
<keyword evidence="3" id="KW-1185">Reference proteome</keyword>
<sequence length="184" mass="20790">MKNASETGRLIHQKEDRLLKELREARRALRATFGTDRETRPAPALTMGQRIADKVASAMGSWRFIIIQSSILLFWIILNVTAYIKQWDPYPFILLNLALSFQAAYAAPFIMMSQNRQQDIDRLAAATDHQINVKAELEIESLHQKLDALRETEVIYLTKAVQDLTDLLNRSGICSPPAAAEPLA</sequence>
<dbReference type="AlphaFoldDB" id="A0A494TJQ2"/>
<dbReference type="EMBL" id="CP032828">
    <property type="protein sequence ID" value="AYJ85355.1"/>
    <property type="molecule type" value="Genomic_DNA"/>
</dbReference>
<dbReference type="KEGG" id="spha:D3Y57_04940"/>
<dbReference type="Proteomes" id="UP000276254">
    <property type="component" value="Plasmid unnamed1"/>
</dbReference>
<keyword evidence="1" id="KW-1133">Transmembrane helix</keyword>
<dbReference type="PANTHER" id="PTHR41386">
    <property type="entry name" value="INTEGRAL MEMBRANE PROTEIN-RELATED"/>
    <property type="match status" value="1"/>
</dbReference>
<keyword evidence="2" id="KW-0614">Plasmid</keyword>
<dbReference type="OrthoDB" id="9795736at2"/>
<proteinExistence type="predicted"/>
<evidence type="ECO:0000313" key="3">
    <source>
        <dbReference type="Proteomes" id="UP000276254"/>
    </source>
</evidence>
<dbReference type="PANTHER" id="PTHR41386:SF1">
    <property type="entry name" value="MEMBRANE PROTEIN"/>
    <property type="match status" value="1"/>
</dbReference>
<evidence type="ECO:0000256" key="1">
    <source>
        <dbReference type="SAM" id="Phobius"/>
    </source>
</evidence>
<dbReference type="Pfam" id="PF06210">
    <property type="entry name" value="DUF1003"/>
    <property type="match status" value="1"/>
</dbReference>
<evidence type="ECO:0000313" key="2">
    <source>
        <dbReference type="EMBL" id="AYJ85355.1"/>
    </source>
</evidence>
<reference evidence="2 3" key="1">
    <citation type="submission" date="2018-09" db="EMBL/GenBank/DDBJ databases">
        <title>Sphingomonas peninsula sp. nov., isolated from fildes peninsula, Antarctic soil.</title>
        <authorList>
            <person name="Yingchao G."/>
        </authorList>
    </citation>
    <scope>NUCLEOTIDE SEQUENCE [LARGE SCALE GENOMIC DNA]</scope>
    <source>
        <strain evidence="2 3">YZ-8</strain>
        <plasmid evidence="2 3">unnamed1</plasmid>
    </source>
</reference>
<dbReference type="InterPro" id="IPR010406">
    <property type="entry name" value="DUF1003"/>
</dbReference>
<geneLocation type="plasmid" evidence="2">
    <name>unnamed1</name>
</geneLocation>
<dbReference type="RefSeq" id="WP_121151874.1">
    <property type="nucleotide sequence ID" value="NZ_CP032828.1"/>
</dbReference>
<organism evidence="2 3">
    <name type="scientific">Sphingomonas paeninsulae</name>
    <dbReference type="NCBI Taxonomy" id="2319844"/>
    <lineage>
        <taxon>Bacteria</taxon>
        <taxon>Pseudomonadati</taxon>
        <taxon>Pseudomonadota</taxon>
        <taxon>Alphaproteobacteria</taxon>
        <taxon>Sphingomonadales</taxon>
        <taxon>Sphingomonadaceae</taxon>
        <taxon>Sphingomonas</taxon>
    </lineage>
</organism>